<dbReference type="InterPro" id="IPR002938">
    <property type="entry name" value="FAD-bd"/>
</dbReference>
<reference evidence="3 4" key="1">
    <citation type="submission" date="2019-02" db="EMBL/GenBank/DDBJ databases">
        <title>Genomic Encyclopedia of Type Strains, Phase IV (KMG-IV): sequencing the most valuable type-strain genomes for metagenomic binning, comparative biology and taxonomic classification.</title>
        <authorList>
            <person name="Goeker M."/>
        </authorList>
    </citation>
    <scope>NUCLEOTIDE SEQUENCE [LARGE SCALE GENOMIC DNA]</scope>
    <source>
        <strain evidence="3 4">K24</strain>
    </source>
</reference>
<dbReference type="Gene3D" id="3.50.50.60">
    <property type="entry name" value="FAD/NAD(P)-binding domain"/>
    <property type="match status" value="1"/>
</dbReference>
<dbReference type="SUPFAM" id="SSF51905">
    <property type="entry name" value="FAD/NAD(P)-binding domain"/>
    <property type="match status" value="1"/>
</dbReference>
<dbReference type="PANTHER" id="PTHR43476:SF3">
    <property type="entry name" value="FAD-BINDING MONOOXYGENASE"/>
    <property type="match status" value="1"/>
</dbReference>
<evidence type="ECO:0000313" key="3">
    <source>
        <dbReference type="EMBL" id="RZS85395.1"/>
    </source>
</evidence>
<dbReference type="EMBL" id="SGXC01000001">
    <property type="protein sequence ID" value="RZS85395.1"/>
    <property type="molecule type" value="Genomic_DNA"/>
</dbReference>
<accession>A0A4Q7NJZ9</accession>
<proteinExistence type="predicted"/>
<dbReference type="RefSeq" id="WP_130356616.1">
    <property type="nucleotide sequence ID" value="NZ_SGXC01000001.1"/>
</dbReference>
<dbReference type="Pfam" id="PF01494">
    <property type="entry name" value="FAD_binding_3"/>
    <property type="match status" value="1"/>
</dbReference>
<gene>
    <name evidence="3" type="ORF">EV675_1419</name>
</gene>
<keyword evidence="1" id="KW-0560">Oxidoreductase</keyword>
<dbReference type="PANTHER" id="PTHR43476">
    <property type="entry name" value="3-(3-HYDROXY-PHENYL)PROPIONATE/3-HYDROXYCINNAMIC ACID HYDROXYLASE"/>
    <property type="match status" value="1"/>
</dbReference>
<dbReference type="PRINTS" id="PR00420">
    <property type="entry name" value="RNGMNOXGNASE"/>
</dbReference>
<dbReference type="Proteomes" id="UP000292445">
    <property type="component" value="Unassembled WGS sequence"/>
</dbReference>
<evidence type="ECO:0000313" key="4">
    <source>
        <dbReference type="Proteomes" id="UP000292445"/>
    </source>
</evidence>
<comment type="caution">
    <text evidence="3">The sequence shown here is derived from an EMBL/GenBank/DDBJ whole genome shotgun (WGS) entry which is preliminary data.</text>
</comment>
<dbReference type="InterPro" id="IPR036188">
    <property type="entry name" value="FAD/NAD-bd_sf"/>
</dbReference>
<dbReference type="InterPro" id="IPR050631">
    <property type="entry name" value="PheA/TfdB_FAD_monoxygenase"/>
</dbReference>
<evidence type="ECO:0000256" key="1">
    <source>
        <dbReference type="ARBA" id="ARBA00023002"/>
    </source>
</evidence>
<dbReference type="Gene3D" id="3.30.70.2450">
    <property type="match status" value="1"/>
</dbReference>
<organism evidence="3 4">
    <name type="scientific">Pigmentiphaga kullae</name>
    <dbReference type="NCBI Taxonomy" id="151784"/>
    <lineage>
        <taxon>Bacteria</taxon>
        <taxon>Pseudomonadati</taxon>
        <taxon>Pseudomonadota</taxon>
        <taxon>Betaproteobacteria</taxon>
        <taxon>Burkholderiales</taxon>
        <taxon>Alcaligenaceae</taxon>
        <taxon>Pigmentiphaga</taxon>
    </lineage>
</organism>
<dbReference type="OrthoDB" id="3443359at2"/>
<sequence length="402" mass="44628">MTSETQVVIVGAGPVGLVTALALARSGIDVVVLEALRELPREQRGAAFHPPTLEMLEPFGITDDLLPLGLRIPVWQIRDKEEGVVAEFDLGMLAGETRYPYRFHLPQHHLAADVLARLEREPRAAVVFGASVEEVKQDGERVEVRYADADGRFETIAARWVVGCDGARSAVRKSSGIDYEGFTWPERFLVTNVDEDLAGEGFAETSYVADPDKWAVILRLADPRVGNLWRIAMPSDPDLPEEAVLAEDYAQDMLRDVLGRERNCKLVYQSTYRVHQRVASSFRNGRVLLAGDAAHINNPIGGFGLNGGVHDAINLSEKLAAVCTGADCALLDLYDRQRRHVAVENVQRQSIRNKRLMQERDPGVRRQNIDELRTVVRDPELARSYLRDSSMISSVAQAAAIR</sequence>
<evidence type="ECO:0000259" key="2">
    <source>
        <dbReference type="Pfam" id="PF01494"/>
    </source>
</evidence>
<dbReference type="GO" id="GO:0019622">
    <property type="term" value="P:3-(3-hydroxy)phenylpropionate catabolic process"/>
    <property type="evidence" value="ECO:0007669"/>
    <property type="project" value="TreeGrafter"/>
</dbReference>
<dbReference type="GO" id="GO:0071949">
    <property type="term" value="F:FAD binding"/>
    <property type="evidence" value="ECO:0007669"/>
    <property type="project" value="InterPro"/>
</dbReference>
<name>A0A4Q7NJZ9_9BURK</name>
<keyword evidence="4" id="KW-1185">Reference proteome</keyword>
<dbReference type="AlphaFoldDB" id="A0A4Q7NJZ9"/>
<feature type="domain" description="FAD-binding" evidence="2">
    <location>
        <begin position="4"/>
        <end position="348"/>
    </location>
</feature>
<dbReference type="GO" id="GO:0008688">
    <property type="term" value="F:3-(3-hydroxyphenyl)propionate hydroxylase activity"/>
    <property type="evidence" value="ECO:0007669"/>
    <property type="project" value="TreeGrafter"/>
</dbReference>
<protein>
    <submittedName>
        <fullName evidence="3">3-(3-hydroxy-phenyl)propionate hydroxylase</fullName>
    </submittedName>
</protein>